<protein>
    <submittedName>
        <fullName evidence="1">Uncharacterized protein</fullName>
    </submittedName>
</protein>
<name>A0A0B6YQ05_9EUPU</name>
<dbReference type="EMBL" id="HACG01011484">
    <property type="protein sequence ID" value="CEK58349.1"/>
    <property type="molecule type" value="Transcribed_RNA"/>
</dbReference>
<organism evidence="1">
    <name type="scientific">Arion vulgaris</name>
    <dbReference type="NCBI Taxonomy" id="1028688"/>
    <lineage>
        <taxon>Eukaryota</taxon>
        <taxon>Metazoa</taxon>
        <taxon>Spiralia</taxon>
        <taxon>Lophotrochozoa</taxon>
        <taxon>Mollusca</taxon>
        <taxon>Gastropoda</taxon>
        <taxon>Heterobranchia</taxon>
        <taxon>Euthyneura</taxon>
        <taxon>Panpulmonata</taxon>
        <taxon>Eupulmonata</taxon>
        <taxon>Stylommatophora</taxon>
        <taxon>Helicina</taxon>
        <taxon>Arionoidea</taxon>
        <taxon>Arionidae</taxon>
        <taxon>Arion</taxon>
    </lineage>
</organism>
<gene>
    <name evidence="1" type="primary">ORF32780</name>
</gene>
<dbReference type="AlphaFoldDB" id="A0A0B6YQ05"/>
<proteinExistence type="predicted"/>
<accession>A0A0B6YQ05</accession>
<reference evidence="1" key="1">
    <citation type="submission" date="2014-12" db="EMBL/GenBank/DDBJ databases">
        <title>Insight into the proteome of Arion vulgaris.</title>
        <authorList>
            <person name="Aradska J."/>
            <person name="Bulat T."/>
            <person name="Smidak R."/>
            <person name="Sarate P."/>
            <person name="Gangsoo J."/>
            <person name="Sialana F."/>
            <person name="Bilban M."/>
            <person name="Lubec G."/>
        </authorList>
    </citation>
    <scope>NUCLEOTIDE SEQUENCE</scope>
    <source>
        <tissue evidence="1">Skin</tissue>
    </source>
</reference>
<evidence type="ECO:0000313" key="1">
    <source>
        <dbReference type="EMBL" id="CEK58349.1"/>
    </source>
</evidence>
<sequence>MILKAWTLNKQTEGLIEVSERFEFKKEWNVFQGICVCVRRGGRGAQIIEINDRQN</sequence>